<dbReference type="PANTHER" id="PTHR43004:SF19">
    <property type="entry name" value="BINDING MONOOXYGENASE, PUTATIVE (JCVI)-RELATED"/>
    <property type="match status" value="1"/>
</dbReference>
<dbReference type="EMBL" id="CYHE01000008">
    <property type="protein sequence ID" value="CUA97956.1"/>
    <property type="molecule type" value="Genomic_DNA"/>
</dbReference>
<sequence>MDRPAAIAPAPASKAGDRALAFALYPYARSADQDQPVPVRHTVIIVGGGPVGLATALDLGLKGVPVLVLDDQEGVGEGSRAICFAKRTLEICARLGAAKPMLDKGVQWNKGKVFRDDRLLYEFNLLPEDGHEFPAFINLQQPYFEKFLHDRILAAIAEGAPIEIRGRNKVEALEQTGTGARLDIATPDGPYQLEADWVIACDGARSPLRSMLGLGFEGRVFEDNFLIADVRMTADFPAERWFWFEPHFKSGDSALLHKQPDGVWRIDFQLGWNIDRKRELEPERVRARVDAMLGEDADYELVWTSIYTFQCRRMETFRKGRVLFAGDSAHQVSPFGARGANSGIQDADNLAWKLALVVKGIAPEALIDSYCAERIHGADENILNSTRATDFITPKSGMSRMFRNAVLDLAAKAPFARSIVNSGRLSVPCVYDGLPLNGADHPLMPPRTRPGAPLLDAPLGGEPGAEDWLLARLGGGFHLLAIGTDAPESFTAHGLTLPCLQLSPQGNEPLRERYLGQAASAVYLVRPDQHTAARWERFDASEVSTALARALCLA</sequence>
<dbReference type="InterPro" id="IPR036188">
    <property type="entry name" value="FAD/NAD-bd_sf"/>
</dbReference>
<dbReference type="SUPFAM" id="SSF51905">
    <property type="entry name" value="FAD/NAD(P)-binding domain"/>
    <property type="match status" value="1"/>
</dbReference>
<dbReference type="PRINTS" id="PR00420">
    <property type="entry name" value="RNGMNOXGNASE"/>
</dbReference>
<dbReference type="Gene3D" id="3.50.50.60">
    <property type="entry name" value="FAD/NAD(P)-binding domain"/>
    <property type="match status" value="1"/>
</dbReference>
<comment type="cofactor">
    <cofactor evidence="1">
        <name>FAD</name>
        <dbReference type="ChEBI" id="CHEBI:57692"/>
    </cofactor>
</comment>
<reference evidence="6" key="1">
    <citation type="submission" date="2015-08" db="EMBL/GenBank/DDBJ databases">
        <authorList>
            <person name="Varghese N."/>
        </authorList>
    </citation>
    <scope>NUCLEOTIDE SEQUENCE [LARGE SCALE GENOMIC DNA]</scope>
    <source>
        <strain evidence="6">DSM 23407</strain>
    </source>
</reference>
<dbReference type="NCBIfam" id="NF006002">
    <property type="entry name" value="PRK08132.1"/>
    <property type="match status" value="1"/>
</dbReference>
<name>A0A0K6I4D4_9HYPH</name>
<evidence type="ECO:0000256" key="3">
    <source>
        <dbReference type="ARBA" id="ARBA00022827"/>
    </source>
</evidence>
<dbReference type="InterPro" id="IPR002938">
    <property type="entry name" value="FAD-bd"/>
</dbReference>
<feature type="domain" description="FAD-binding" evidence="4">
    <location>
        <begin position="42"/>
        <end position="378"/>
    </location>
</feature>
<evidence type="ECO:0000256" key="2">
    <source>
        <dbReference type="ARBA" id="ARBA00022630"/>
    </source>
</evidence>
<proteinExistence type="predicted"/>
<dbReference type="GO" id="GO:0071949">
    <property type="term" value="F:FAD binding"/>
    <property type="evidence" value="ECO:0007669"/>
    <property type="project" value="InterPro"/>
</dbReference>
<dbReference type="GO" id="GO:0016709">
    <property type="term" value="F:oxidoreductase activity, acting on paired donors, with incorporation or reduction of molecular oxygen, NAD(P)H as one donor, and incorporation of one atom of oxygen"/>
    <property type="evidence" value="ECO:0007669"/>
    <property type="project" value="UniProtKB-ARBA"/>
</dbReference>
<organism evidence="5 6">
    <name type="scientific">Pannonibacter indicus</name>
    <dbReference type="NCBI Taxonomy" id="466044"/>
    <lineage>
        <taxon>Bacteria</taxon>
        <taxon>Pseudomonadati</taxon>
        <taxon>Pseudomonadota</taxon>
        <taxon>Alphaproteobacteria</taxon>
        <taxon>Hyphomicrobiales</taxon>
        <taxon>Stappiaceae</taxon>
        <taxon>Pannonibacter</taxon>
    </lineage>
</organism>
<dbReference type="OrthoDB" id="9791689at2"/>
<evidence type="ECO:0000259" key="4">
    <source>
        <dbReference type="Pfam" id="PF01494"/>
    </source>
</evidence>
<dbReference type="PANTHER" id="PTHR43004">
    <property type="entry name" value="TRK SYSTEM POTASSIUM UPTAKE PROTEIN"/>
    <property type="match status" value="1"/>
</dbReference>
<dbReference type="Pfam" id="PF01494">
    <property type="entry name" value="FAD_binding_3"/>
    <property type="match status" value="1"/>
</dbReference>
<protein>
    <submittedName>
        <fullName evidence="5">2-polyprenyl-6-methoxyphenol hydroxylase and related FAD-dependent oxidoreductases</fullName>
    </submittedName>
</protein>
<accession>A0A0K6I4D4</accession>
<keyword evidence="3" id="KW-0274">FAD</keyword>
<evidence type="ECO:0000313" key="6">
    <source>
        <dbReference type="Proteomes" id="UP000183900"/>
    </source>
</evidence>
<dbReference type="Gene3D" id="3.30.70.2450">
    <property type="match status" value="1"/>
</dbReference>
<dbReference type="InterPro" id="IPR050641">
    <property type="entry name" value="RIFMO-like"/>
</dbReference>
<gene>
    <name evidence="5" type="ORF">Ga0061067_108154</name>
</gene>
<keyword evidence="2" id="KW-0285">Flavoprotein</keyword>
<dbReference type="AlphaFoldDB" id="A0A0K6I4D4"/>
<dbReference type="Proteomes" id="UP000183900">
    <property type="component" value="Unassembled WGS sequence"/>
</dbReference>
<dbReference type="RefSeq" id="WP_082440122.1">
    <property type="nucleotide sequence ID" value="NZ_CYHE01000008.1"/>
</dbReference>
<dbReference type="Gene3D" id="3.40.30.120">
    <property type="match status" value="1"/>
</dbReference>
<evidence type="ECO:0000256" key="1">
    <source>
        <dbReference type="ARBA" id="ARBA00001974"/>
    </source>
</evidence>
<evidence type="ECO:0000313" key="5">
    <source>
        <dbReference type="EMBL" id="CUA97956.1"/>
    </source>
</evidence>
<keyword evidence="6" id="KW-1185">Reference proteome</keyword>